<keyword evidence="2" id="KW-1133">Transmembrane helix</keyword>
<keyword evidence="2" id="KW-0472">Membrane</keyword>
<comment type="caution">
    <text evidence="3">The sequence shown here is derived from an EMBL/GenBank/DDBJ whole genome shotgun (WGS) entry which is preliminary data.</text>
</comment>
<protein>
    <submittedName>
        <fullName evidence="3">Uncharacterized protein</fullName>
    </submittedName>
</protein>
<organism evidence="3 4">
    <name type="scientific">Rubus argutus</name>
    <name type="common">Southern blackberry</name>
    <dbReference type="NCBI Taxonomy" id="59490"/>
    <lineage>
        <taxon>Eukaryota</taxon>
        <taxon>Viridiplantae</taxon>
        <taxon>Streptophyta</taxon>
        <taxon>Embryophyta</taxon>
        <taxon>Tracheophyta</taxon>
        <taxon>Spermatophyta</taxon>
        <taxon>Magnoliopsida</taxon>
        <taxon>eudicotyledons</taxon>
        <taxon>Gunneridae</taxon>
        <taxon>Pentapetalae</taxon>
        <taxon>rosids</taxon>
        <taxon>fabids</taxon>
        <taxon>Rosales</taxon>
        <taxon>Rosaceae</taxon>
        <taxon>Rosoideae</taxon>
        <taxon>Rosoideae incertae sedis</taxon>
        <taxon>Rubus</taxon>
    </lineage>
</organism>
<keyword evidence="2" id="KW-0812">Transmembrane</keyword>
<dbReference type="AlphaFoldDB" id="A0AAW1WY06"/>
<sequence length="137" mass="15186">MASIALQHPPLPSDHCTAITVRPKSLRRTTHSVVVVLGAQPCAVEPVLFNLASISKPPPCPLQPCRHRQVPITQAVQPEIHTNKARPGLQNRKQKEEKERKPTFYNYIIFVFGAEALFDCGLAGIRAGFGIWQLKLS</sequence>
<name>A0AAW1WY06_RUBAR</name>
<dbReference type="Proteomes" id="UP001457282">
    <property type="component" value="Unassembled WGS sequence"/>
</dbReference>
<evidence type="ECO:0000313" key="3">
    <source>
        <dbReference type="EMBL" id="KAK9928878.1"/>
    </source>
</evidence>
<evidence type="ECO:0000256" key="2">
    <source>
        <dbReference type="SAM" id="Phobius"/>
    </source>
</evidence>
<feature type="region of interest" description="Disordered" evidence="1">
    <location>
        <begin position="78"/>
        <end position="97"/>
    </location>
</feature>
<evidence type="ECO:0000313" key="4">
    <source>
        <dbReference type="Proteomes" id="UP001457282"/>
    </source>
</evidence>
<reference evidence="3 4" key="1">
    <citation type="journal article" date="2023" name="G3 (Bethesda)">
        <title>A chromosome-length genome assembly and annotation of blackberry (Rubus argutus, cv. 'Hillquist').</title>
        <authorList>
            <person name="Bruna T."/>
            <person name="Aryal R."/>
            <person name="Dudchenko O."/>
            <person name="Sargent D.J."/>
            <person name="Mead D."/>
            <person name="Buti M."/>
            <person name="Cavallini A."/>
            <person name="Hytonen T."/>
            <person name="Andres J."/>
            <person name="Pham M."/>
            <person name="Weisz D."/>
            <person name="Mascagni F."/>
            <person name="Usai G."/>
            <person name="Natali L."/>
            <person name="Bassil N."/>
            <person name="Fernandez G.E."/>
            <person name="Lomsadze A."/>
            <person name="Armour M."/>
            <person name="Olukolu B."/>
            <person name="Poorten T."/>
            <person name="Britton C."/>
            <person name="Davik J."/>
            <person name="Ashrafi H."/>
            <person name="Aiden E.L."/>
            <person name="Borodovsky M."/>
            <person name="Worthington M."/>
        </authorList>
    </citation>
    <scope>NUCLEOTIDE SEQUENCE [LARGE SCALE GENOMIC DNA]</scope>
    <source>
        <strain evidence="3">PI 553951</strain>
    </source>
</reference>
<gene>
    <name evidence="3" type="ORF">M0R45_025996</name>
</gene>
<proteinExistence type="predicted"/>
<accession>A0AAW1WY06</accession>
<dbReference type="EMBL" id="JBEDUW010000005">
    <property type="protein sequence ID" value="KAK9928878.1"/>
    <property type="molecule type" value="Genomic_DNA"/>
</dbReference>
<evidence type="ECO:0000256" key="1">
    <source>
        <dbReference type="SAM" id="MobiDB-lite"/>
    </source>
</evidence>
<keyword evidence="4" id="KW-1185">Reference proteome</keyword>
<feature type="transmembrane region" description="Helical" evidence="2">
    <location>
        <begin position="104"/>
        <end position="129"/>
    </location>
</feature>